<keyword evidence="3 10" id="KW-0812">Transmembrane</keyword>
<dbReference type="KEGG" id="scac:106087325"/>
<evidence type="ECO:0000256" key="3">
    <source>
        <dbReference type="ARBA" id="ARBA00022692"/>
    </source>
</evidence>
<feature type="compositionally biased region" description="Basic and acidic residues" evidence="9">
    <location>
        <begin position="663"/>
        <end position="677"/>
    </location>
</feature>
<evidence type="ECO:0000256" key="8">
    <source>
        <dbReference type="ARBA" id="ARBA00023136"/>
    </source>
</evidence>
<gene>
    <name evidence="13" type="primary">106087325</name>
</gene>
<evidence type="ECO:0000313" key="13">
    <source>
        <dbReference type="EnsemblMetazoa" id="SCAU013737-PA"/>
    </source>
</evidence>
<proteinExistence type="predicted"/>
<feature type="domain" description="ABC transmembrane type-1" evidence="12">
    <location>
        <begin position="720"/>
        <end position="1008"/>
    </location>
</feature>
<dbReference type="Pfam" id="PF00664">
    <property type="entry name" value="ABC_membrane"/>
    <property type="match status" value="2"/>
</dbReference>
<dbReference type="PANTHER" id="PTHR24223:SF324">
    <property type="entry name" value="LD17001P"/>
    <property type="match status" value="1"/>
</dbReference>
<dbReference type="InterPro" id="IPR003593">
    <property type="entry name" value="AAA+_ATPase"/>
</dbReference>
<accession>A0A1I8Q456</accession>
<keyword evidence="5" id="KW-0547">Nucleotide-binding</keyword>
<dbReference type="SUPFAM" id="SSF52540">
    <property type="entry name" value="P-loop containing nucleoside triphosphate hydrolases"/>
    <property type="match status" value="2"/>
</dbReference>
<feature type="region of interest" description="Disordered" evidence="9">
    <location>
        <begin position="649"/>
        <end position="681"/>
    </location>
</feature>
<evidence type="ECO:0000259" key="12">
    <source>
        <dbReference type="PROSITE" id="PS50929"/>
    </source>
</evidence>
<comment type="subcellular location">
    <subcellularLocation>
        <location evidence="1">Membrane</location>
        <topology evidence="1">Multi-pass membrane protein</topology>
    </subcellularLocation>
</comment>
<keyword evidence="14" id="KW-1185">Reference proteome</keyword>
<dbReference type="GO" id="GO:0016887">
    <property type="term" value="F:ATP hydrolysis activity"/>
    <property type="evidence" value="ECO:0007669"/>
    <property type="project" value="InterPro"/>
</dbReference>
<dbReference type="SMART" id="SM00382">
    <property type="entry name" value="AAA"/>
    <property type="match status" value="2"/>
</dbReference>
<dbReference type="InterPro" id="IPR036640">
    <property type="entry name" value="ABC1_TM_sf"/>
</dbReference>
<dbReference type="VEuPathDB" id="VectorBase:SCAU013737"/>
<dbReference type="CDD" id="cd03244">
    <property type="entry name" value="ABCC_MRP_domain2"/>
    <property type="match status" value="1"/>
</dbReference>
<dbReference type="Gene3D" id="1.20.1560.10">
    <property type="entry name" value="ABC transporter type 1, transmembrane domain"/>
    <property type="match status" value="2"/>
</dbReference>
<reference evidence="13" key="1">
    <citation type="submission" date="2020-05" db="UniProtKB">
        <authorList>
            <consortium name="EnsemblMetazoa"/>
        </authorList>
    </citation>
    <scope>IDENTIFICATION</scope>
    <source>
        <strain evidence="13">USDA</strain>
    </source>
</reference>
<protein>
    <recommendedName>
        <fullName evidence="15">Multidrug resistance-associated protein lethal(2)03659</fullName>
    </recommendedName>
</protein>
<dbReference type="Gene3D" id="3.40.50.300">
    <property type="entry name" value="P-loop containing nucleotide triphosphate hydrolases"/>
    <property type="match status" value="2"/>
</dbReference>
<dbReference type="GO" id="GO:0016020">
    <property type="term" value="C:membrane"/>
    <property type="evidence" value="ECO:0007669"/>
    <property type="project" value="UniProtKB-SubCell"/>
</dbReference>
<feature type="transmembrane region" description="Helical" evidence="10">
    <location>
        <begin position="951"/>
        <end position="971"/>
    </location>
</feature>
<feature type="domain" description="ABC transporter" evidence="11">
    <location>
        <begin position="1046"/>
        <end position="1279"/>
    </location>
</feature>
<keyword evidence="4" id="KW-0677">Repeat</keyword>
<dbReference type="CDD" id="cd03250">
    <property type="entry name" value="ABCC_MRP_domain1"/>
    <property type="match status" value="1"/>
</dbReference>
<keyword evidence="2" id="KW-0813">Transport</keyword>
<evidence type="ECO:0000256" key="10">
    <source>
        <dbReference type="SAM" id="Phobius"/>
    </source>
</evidence>
<dbReference type="InterPro" id="IPR017871">
    <property type="entry name" value="ABC_transporter-like_CS"/>
</dbReference>
<evidence type="ECO:0000256" key="6">
    <source>
        <dbReference type="ARBA" id="ARBA00022840"/>
    </source>
</evidence>
<dbReference type="FunFam" id="3.40.50.300:FF:000163">
    <property type="entry name" value="Multidrug resistance-associated protein member 4"/>
    <property type="match status" value="1"/>
</dbReference>
<evidence type="ECO:0000256" key="7">
    <source>
        <dbReference type="ARBA" id="ARBA00022989"/>
    </source>
</evidence>
<feature type="transmembrane region" description="Helical" evidence="10">
    <location>
        <begin position="706"/>
        <end position="729"/>
    </location>
</feature>
<dbReference type="SUPFAM" id="SSF90123">
    <property type="entry name" value="ABC transporter transmembrane region"/>
    <property type="match status" value="2"/>
</dbReference>
<dbReference type="InterPro" id="IPR003439">
    <property type="entry name" value="ABC_transporter-like_ATP-bd"/>
</dbReference>
<feature type="transmembrane region" description="Helical" evidence="10">
    <location>
        <begin position="768"/>
        <end position="792"/>
    </location>
</feature>
<dbReference type="InterPro" id="IPR044726">
    <property type="entry name" value="ABCC_6TM_D2"/>
</dbReference>
<evidence type="ECO:0000256" key="9">
    <source>
        <dbReference type="SAM" id="MobiDB-lite"/>
    </source>
</evidence>
<dbReference type="EnsemblMetazoa" id="SCAU013737-RA">
    <property type="protein sequence ID" value="SCAU013737-PA"/>
    <property type="gene ID" value="SCAU013737"/>
</dbReference>
<dbReference type="Pfam" id="PF00005">
    <property type="entry name" value="ABC_tran"/>
    <property type="match status" value="2"/>
</dbReference>
<evidence type="ECO:0000313" key="14">
    <source>
        <dbReference type="Proteomes" id="UP000095300"/>
    </source>
</evidence>
<dbReference type="PROSITE" id="PS00211">
    <property type="entry name" value="ABC_TRANSPORTER_1"/>
    <property type="match status" value="1"/>
</dbReference>
<evidence type="ECO:0000259" key="11">
    <source>
        <dbReference type="PROSITE" id="PS50893"/>
    </source>
</evidence>
<dbReference type="FunFam" id="1.20.1560.10:FF:000026">
    <property type="entry name" value="Multidrug resistance-associated protein lethal(2)03659"/>
    <property type="match status" value="1"/>
</dbReference>
<evidence type="ECO:0008006" key="15">
    <source>
        <dbReference type="Google" id="ProtNLM"/>
    </source>
</evidence>
<dbReference type="PROSITE" id="PS50893">
    <property type="entry name" value="ABC_TRANSPORTER_2"/>
    <property type="match status" value="2"/>
</dbReference>
<dbReference type="GO" id="GO:0005524">
    <property type="term" value="F:ATP binding"/>
    <property type="evidence" value="ECO:0007669"/>
    <property type="project" value="UniProtKB-KW"/>
</dbReference>
<name>A0A1I8Q456_STOCA</name>
<feature type="transmembrane region" description="Helical" evidence="10">
    <location>
        <begin position="80"/>
        <end position="99"/>
    </location>
</feature>
<feature type="transmembrane region" description="Helical" evidence="10">
    <location>
        <begin position="130"/>
        <end position="156"/>
    </location>
</feature>
<evidence type="ECO:0000256" key="4">
    <source>
        <dbReference type="ARBA" id="ARBA00022737"/>
    </source>
</evidence>
<keyword evidence="8 10" id="KW-0472">Membrane</keyword>
<feature type="transmembrane region" description="Helical" evidence="10">
    <location>
        <begin position="849"/>
        <end position="880"/>
    </location>
</feature>
<sequence>MNRAKERNERKPNPMLEANFFSKWFFWWSRETFRRGYREQLQPDDLYAHLPSLDSRIVSQALIKHWEKEVRRKHPNLLHMIFRAYGWKFVPICILYSLLEISIHSSQPLFLGGLVSYFAEGQTNITKHEAYLYAMGIVLCSLVATLCFHPFMFYLFEVGTRIRLACSGLVYRKCLRSSVTAENSGMSGFAISVLSADLPQFDMTFYFFHDLWKGPLEACVMGYLMYLQIGWPALVGLGAIILFIPLQAWAAKASAIFRYKSAEYGDDRVKLMNEIITAMQVIKMYAWEKSFAKLIALIRQKEIKAIRGSMNIYAALQCTSMISKLALFLSLVAYVFTGEIVTAKKVFIVSSYYEALNESLLHFWPLAVTTWAETVVCARRVVMFLMQSEDPADGGIENFGMDNDDGKGNFSGRIHNPRAIKKGVMLHNLTASWDKVESDKRRRHIDNVSATITERQFVGIVGGVGSGKTTLLNAILGELEIIIGNVEVNGLISYAPQEAWIFEGSIRDNIIFVEKYDESRYNAVIHACELERDMALFQFGDSTIVGERGISLSGGQKARISLARAVYRQADIYVFDDPLSAVDSQVGKRLFRKCFNRFLGDKIRILVTHHIQHLKNIDHLILMENGSATEQGSFEALKKNLRFRALLEQEEEENKSNPTHTDSIVERCKEDETEKTDPNASETLKVDKGEDRKENQMQGSVKIHTYMAYFQALGMPWIIILVFMLFVMARGCQAAMDIFISRWATFEESLPTKHDTYPEYMAKRKHLIVIYTIFIVCTLVLYIMRTFGFFMICLKISLRLHDRLFNGIIRAYMYFFNTNPSGRILNRFSSDITNIDIALPQAMLDSIQFFVNALAVLVVVALANYWLLIPAFIVMVLLYFCRNLYIGASRSLKRIEVMARSPVYSHTNQTFQGLTTIRALNATRQLEAEFHSHQNNNTSALYLYVTTNRAFAFWTDLICILYIFAVTFSFLLINHEFYSGDVGLAITQSMSLVIMCQWGMRQTAEMENNMTSVERVIEYIELPAEPSLESDLSVKLPESWPEMGRIHFNDLKLKYSMDGDYILKGLNFSIRPMEKIGIVGRTGAGKSSIIQAIFRLAHNEGLLDIDSFDIGTLGLHDLRSRISIIPQDPILFSGTLRFNLDPFDERTDEEIWQALEDVKLKSHIKSLEGGLASRMYDGGSNFSMGQRQLVCMARAILRQNKILIMDEATANVDPETDKFIQEAIHTKFEKCTVLTIAHRLHTVMDNDRVLVMDAGRVVELGHPFQLLDNTDGYLHKFVEKTGPGTANHLRNIAERSYRKRVTTKQSENQI</sequence>
<feature type="transmembrane region" description="Helical" evidence="10">
    <location>
        <begin position="229"/>
        <end position="251"/>
    </location>
</feature>
<dbReference type="FunFam" id="3.40.50.300:FF:000973">
    <property type="entry name" value="Multidrug resistance-associated protein 4"/>
    <property type="match status" value="1"/>
</dbReference>
<dbReference type="InterPro" id="IPR050173">
    <property type="entry name" value="ABC_transporter_C-like"/>
</dbReference>
<feature type="domain" description="ABC transmembrane type-1" evidence="12">
    <location>
        <begin position="92"/>
        <end position="360"/>
    </location>
</feature>
<evidence type="ECO:0000256" key="2">
    <source>
        <dbReference type="ARBA" id="ARBA00022448"/>
    </source>
</evidence>
<dbReference type="InterPro" id="IPR011527">
    <property type="entry name" value="ABC1_TM_dom"/>
</dbReference>
<keyword evidence="7 10" id="KW-1133">Transmembrane helix</keyword>
<dbReference type="PANTHER" id="PTHR24223">
    <property type="entry name" value="ATP-BINDING CASSETTE SUB-FAMILY C"/>
    <property type="match status" value="1"/>
</dbReference>
<dbReference type="CDD" id="cd18580">
    <property type="entry name" value="ABC_6TM_ABCC_D2"/>
    <property type="match status" value="1"/>
</dbReference>
<dbReference type="InterPro" id="IPR027417">
    <property type="entry name" value="P-loop_NTPase"/>
</dbReference>
<feature type="domain" description="ABC transporter" evidence="11">
    <location>
        <begin position="424"/>
        <end position="650"/>
    </location>
</feature>
<dbReference type="PROSITE" id="PS50929">
    <property type="entry name" value="ABC_TM1F"/>
    <property type="match status" value="2"/>
</dbReference>
<organism evidence="13 14">
    <name type="scientific">Stomoxys calcitrans</name>
    <name type="common">Stable fly</name>
    <name type="synonym">Conops calcitrans</name>
    <dbReference type="NCBI Taxonomy" id="35570"/>
    <lineage>
        <taxon>Eukaryota</taxon>
        <taxon>Metazoa</taxon>
        <taxon>Ecdysozoa</taxon>
        <taxon>Arthropoda</taxon>
        <taxon>Hexapoda</taxon>
        <taxon>Insecta</taxon>
        <taxon>Pterygota</taxon>
        <taxon>Neoptera</taxon>
        <taxon>Endopterygota</taxon>
        <taxon>Diptera</taxon>
        <taxon>Brachycera</taxon>
        <taxon>Muscomorpha</taxon>
        <taxon>Muscoidea</taxon>
        <taxon>Muscidae</taxon>
        <taxon>Stomoxys</taxon>
    </lineage>
</organism>
<evidence type="ECO:0000256" key="5">
    <source>
        <dbReference type="ARBA" id="ARBA00022741"/>
    </source>
</evidence>
<dbReference type="GO" id="GO:0140359">
    <property type="term" value="F:ABC-type transporter activity"/>
    <property type="evidence" value="ECO:0007669"/>
    <property type="project" value="InterPro"/>
</dbReference>
<dbReference type="STRING" id="35570.A0A1I8Q456"/>
<dbReference type="Proteomes" id="UP000095300">
    <property type="component" value="Unassembled WGS sequence"/>
</dbReference>
<keyword evidence="6" id="KW-0067">ATP-binding</keyword>
<evidence type="ECO:0000256" key="1">
    <source>
        <dbReference type="ARBA" id="ARBA00004141"/>
    </source>
</evidence>
<dbReference type="FunFam" id="1.20.1560.10:FF:000014">
    <property type="entry name" value="Multidrug resistance-associated protein member 4"/>
    <property type="match status" value="1"/>
</dbReference>
<dbReference type="OrthoDB" id="6500128at2759"/>